<feature type="transmembrane region" description="Helical" evidence="3">
    <location>
        <begin position="180"/>
        <end position="205"/>
    </location>
</feature>
<feature type="transmembrane region" description="Helical" evidence="3">
    <location>
        <begin position="128"/>
        <end position="144"/>
    </location>
</feature>
<keyword evidence="3" id="KW-1133">Transmembrane helix</keyword>
<gene>
    <name evidence="5" type="ORF">M3B43_02360</name>
</gene>
<dbReference type="Proteomes" id="UP001205046">
    <property type="component" value="Unassembled WGS sequence"/>
</dbReference>
<keyword evidence="6" id="KW-1185">Reference proteome</keyword>
<evidence type="ECO:0000259" key="4">
    <source>
        <dbReference type="Pfam" id="PF00892"/>
    </source>
</evidence>
<dbReference type="SUPFAM" id="SSF103481">
    <property type="entry name" value="Multidrug resistance efflux transporter EmrE"/>
    <property type="match status" value="2"/>
</dbReference>
<dbReference type="InterPro" id="IPR000620">
    <property type="entry name" value="EamA_dom"/>
</dbReference>
<proteinExistence type="inferred from homology"/>
<feature type="transmembrane region" description="Helical" evidence="3">
    <location>
        <begin position="77"/>
        <end position="97"/>
    </location>
</feature>
<feature type="domain" description="EamA" evidence="4">
    <location>
        <begin position="151"/>
        <end position="283"/>
    </location>
</feature>
<dbReference type="RefSeq" id="WP_260072390.1">
    <property type="nucleotide sequence ID" value="NZ_JALXMO010000003.1"/>
</dbReference>
<protein>
    <submittedName>
        <fullName evidence="5">EamA family transporter</fullName>
    </submittedName>
</protein>
<feature type="transmembrane region" description="Helical" evidence="3">
    <location>
        <begin position="103"/>
        <end position="121"/>
    </location>
</feature>
<comment type="similarity">
    <text evidence="1">Belongs to the EamA transporter family.</text>
</comment>
<evidence type="ECO:0000256" key="2">
    <source>
        <dbReference type="SAM" id="MobiDB-lite"/>
    </source>
</evidence>
<reference evidence="5 6" key="1">
    <citation type="submission" date="2022-04" db="EMBL/GenBank/DDBJ databases">
        <title>Human microbiome associated bacterial genomes.</title>
        <authorList>
            <person name="Sandstrom S."/>
            <person name="Salamzade R."/>
            <person name="Kalan L.R."/>
        </authorList>
    </citation>
    <scope>NUCLEOTIDE SEQUENCE [LARGE SCALE GENOMIC DNA]</scope>
    <source>
        <strain evidence="6">p3-SID767</strain>
    </source>
</reference>
<feature type="transmembrane region" description="Helical" evidence="3">
    <location>
        <begin position="240"/>
        <end position="261"/>
    </location>
</feature>
<dbReference type="InterPro" id="IPR037185">
    <property type="entry name" value="EmrE-like"/>
</dbReference>
<dbReference type="Pfam" id="PF00892">
    <property type="entry name" value="EamA"/>
    <property type="match status" value="1"/>
</dbReference>
<feature type="transmembrane region" description="Helical" evidence="3">
    <location>
        <begin position="150"/>
        <end position="168"/>
    </location>
</feature>
<evidence type="ECO:0000313" key="6">
    <source>
        <dbReference type="Proteomes" id="UP001205046"/>
    </source>
</evidence>
<keyword evidence="3" id="KW-0812">Transmembrane</keyword>
<name>A0ABT2HNB7_9MICC</name>
<feature type="transmembrane region" description="Helical" evidence="3">
    <location>
        <begin position="47"/>
        <end position="65"/>
    </location>
</feature>
<dbReference type="EMBL" id="JALXMO010000003">
    <property type="protein sequence ID" value="MCT1606186.1"/>
    <property type="molecule type" value="Genomic_DNA"/>
</dbReference>
<evidence type="ECO:0000256" key="3">
    <source>
        <dbReference type="SAM" id="Phobius"/>
    </source>
</evidence>
<feature type="region of interest" description="Disordered" evidence="2">
    <location>
        <begin position="1"/>
        <end position="20"/>
    </location>
</feature>
<sequence length="289" mass="29521">MSPEPQPPSGPPKPGTTGGFAMMATSALSTQSGAAVGSLAFSTMGPVAVVAARQLVAAVVLSALARPRFWRYTRSQWGPLVLLAIFFAGMNTTLYAAVDRVGLGTAVTLEFLGPLGVALAASRRLRDGLCAALALGGVVLLARPGPSSDLLGLGFGLLAGLCWAGYILTNRTVGRRVAGIQGAAVSTALSACVMVPVGVVIVLHVQPPWEAYVFAVVSGLLSSAVPYALDLIVLRRISPLIFGLGMSLHPFFAALVGAAFLGQVLPVLGWVGIGLVISANALTLRGAPR</sequence>
<feature type="transmembrane region" description="Helical" evidence="3">
    <location>
        <begin position="211"/>
        <end position="233"/>
    </location>
</feature>
<comment type="caution">
    <text evidence="5">The sequence shown here is derived from an EMBL/GenBank/DDBJ whole genome shotgun (WGS) entry which is preliminary data.</text>
</comment>
<feature type="transmembrane region" description="Helical" evidence="3">
    <location>
        <begin position="267"/>
        <end position="284"/>
    </location>
</feature>
<dbReference type="PANTHER" id="PTHR22911:SF37">
    <property type="entry name" value="THREONINE_HOMOSERINE EXPORTER RHTA"/>
    <property type="match status" value="1"/>
</dbReference>
<accession>A0ABT2HNB7</accession>
<organism evidence="5 6">
    <name type="scientific">Nesterenkonia massiliensis</name>
    <dbReference type="NCBI Taxonomy" id="1232429"/>
    <lineage>
        <taxon>Bacteria</taxon>
        <taxon>Bacillati</taxon>
        <taxon>Actinomycetota</taxon>
        <taxon>Actinomycetes</taxon>
        <taxon>Micrococcales</taxon>
        <taxon>Micrococcaceae</taxon>
        <taxon>Nesterenkonia</taxon>
    </lineage>
</organism>
<keyword evidence="3" id="KW-0472">Membrane</keyword>
<dbReference type="PANTHER" id="PTHR22911">
    <property type="entry name" value="ACYL-MALONYL CONDENSING ENZYME-RELATED"/>
    <property type="match status" value="1"/>
</dbReference>
<evidence type="ECO:0000256" key="1">
    <source>
        <dbReference type="ARBA" id="ARBA00007362"/>
    </source>
</evidence>
<feature type="compositionally biased region" description="Pro residues" evidence="2">
    <location>
        <begin position="1"/>
        <end position="14"/>
    </location>
</feature>
<evidence type="ECO:0000313" key="5">
    <source>
        <dbReference type="EMBL" id="MCT1606186.1"/>
    </source>
</evidence>